<dbReference type="PROSITE" id="PS50109">
    <property type="entry name" value="HIS_KIN"/>
    <property type="match status" value="1"/>
</dbReference>
<dbReference type="Gene3D" id="3.30.565.10">
    <property type="entry name" value="Histidine kinase-like ATPase, C-terminal domain"/>
    <property type="match status" value="1"/>
</dbReference>
<dbReference type="PANTHER" id="PTHR43547:SF2">
    <property type="entry name" value="HYBRID SIGNAL TRANSDUCTION HISTIDINE KINASE C"/>
    <property type="match status" value="1"/>
</dbReference>
<dbReference type="InterPro" id="IPR003661">
    <property type="entry name" value="HisK_dim/P_dom"/>
</dbReference>
<dbReference type="Gene3D" id="3.30.450.20">
    <property type="entry name" value="PAS domain"/>
    <property type="match status" value="1"/>
</dbReference>
<keyword evidence="7" id="KW-0902">Two-component regulatory system</keyword>
<dbReference type="InterPro" id="IPR005467">
    <property type="entry name" value="His_kinase_dom"/>
</dbReference>
<evidence type="ECO:0000256" key="9">
    <source>
        <dbReference type="SAM" id="Phobius"/>
    </source>
</evidence>
<accession>A0A3B0G551</accession>
<keyword evidence="6" id="KW-0418">Kinase</keyword>
<dbReference type="Gene3D" id="1.10.287.130">
    <property type="match status" value="1"/>
</dbReference>
<dbReference type="GO" id="GO:0005886">
    <property type="term" value="C:plasma membrane"/>
    <property type="evidence" value="ECO:0007669"/>
    <property type="project" value="UniProtKB-SubCell"/>
</dbReference>
<reference evidence="12" key="2">
    <citation type="submission" date="2018-10" db="EMBL/GenBank/DDBJ databases">
        <authorList>
            <person name="Wang Y."/>
            <person name="Wang J."/>
            <person name="Yang X."/>
            <person name="Wang Z."/>
            <person name="Huang Y."/>
        </authorList>
    </citation>
    <scope>NUCLEOTIDE SEQUENCE [LARGE SCALE GENOMIC DNA]</scope>
    <source>
        <strain evidence="12">J015</strain>
    </source>
</reference>
<name>A0A3B0G551_PSEPS</name>
<dbReference type="Pfam" id="PF00512">
    <property type="entry name" value="HisKA"/>
    <property type="match status" value="1"/>
</dbReference>
<dbReference type="Proteomes" id="UP000273159">
    <property type="component" value="Unassembled WGS sequence"/>
</dbReference>
<dbReference type="InterPro" id="IPR013656">
    <property type="entry name" value="PAS_4"/>
</dbReference>
<reference evidence="11 12" key="1">
    <citation type="submission" date="2018-10" db="EMBL/GenBank/DDBJ databases">
        <title>Genome-guide identification and characterization of bacteria that degrade polycyclic aromatic hydrocarbons and resist hexavalent chromium simultaneously.</title>
        <authorList>
            <person name="Feng H."/>
        </authorList>
    </citation>
    <scope>NUCLEOTIDE SEQUENCE [LARGE SCALE GENOMIC DNA]</scope>
    <source>
        <strain evidence="11 12">J015</strain>
    </source>
</reference>
<feature type="transmembrane region" description="Helical" evidence="9">
    <location>
        <begin position="102"/>
        <end position="119"/>
    </location>
</feature>
<gene>
    <name evidence="11" type="ORF">D7Z96_07095</name>
</gene>
<dbReference type="RefSeq" id="WP_120692025.1">
    <property type="nucleotide sequence ID" value="NZ_RBNH01000004.1"/>
</dbReference>
<proteinExistence type="predicted"/>
<evidence type="ECO:0000259" key="10">
    <source>
        <dbReference type="PROSITE" id="PS50109"/>
    </source>
</evidence>
<dbReference type="FunFam" id="3.30.565.10:FF:000006">
    <property type="entry name" value="Sensor histidine kinase WalK"/>
    <property type="match status" value="1"/>
</dbReference>
<dbReference type="SMART" id="SM00387">
    <property type="entry name" value="HATPase_c"/>
    <property type="match status" value="1"/>
</dbReference>
<keyword evidence="4" id="KW-0597">Phosphoprotein</keyword>
<evidence type="ECO:0000256" key="1">
    <source>
        <dbReference type="ARBA" id="ARBA00000085"/>
    </source>
</evidence>
<sequence>MAEHMFNRGPARFFRGLGPRAQVVLCQLPLTLIVAALAVATPLAWPTLLQSPLYLSGLIMHGILFLGCFLVPWERLPHRPYLLVPILDFAAIGLLRNGAAPLLPGLAVLVVFPVIWLSASGMLARTSLVLSFVGPLLIMVPPMIGRFPNLTATDITTALLFPLMMLSVSLAIRFASVHVRLQQRELAEKDRELRKLLRESREREKLLQTVLDATDVGIAAVDRSGNFLVANNRQKDFRQATRADSTIPGQGHQLIFGQDRRTLLPPEKRPISRAIAGESFADYLVWAGEGAEQRAVSTAARPLTGEDGTFNGAVVVYNDVTGWVEALAANQELVSNVSHEFKSPLNSIIGNIDLVLDDVGIDLPPQVAQRLLVVQRNAERLAALVSDLTASASTALNVHPKRTDLASLVETSLGSALAEAERAHIQLNTDVPSPLWAYADPLRIGQALDNLVSNAIKYSPDGGTVSISARSGKDWVQLSVSDTGMGMSREDTARVFKRFFRSEAARKAAISGAGLGLSITKMIVEGHGGTITCESGQGKGSTFTLTLPADGPPPAF</sequence>
<feature type="domain" description="Histidine kinase" evidence="10">
    <location>
        <begin position="336"/>
        <end position="551"/>
    </location>
</feature>
<feature type="coiled-coil region" evidence="8">
    <location>
        <begin position="179"/>
        <end position="206"/>
    </location>
</feature>
<dbReference type="Pfam" id="PF08448">
    <property type="entry name" value="PAS_4"/>
    <property type="match status" value="1"/>
</dbReference>
<dbReference type="PANTHER" id="PTHR43547">
    <property type="entry name" value="TWO-COMPONENT HISTIDINE KINASE"/>
    <property type="match status" value="1"/>
</dbReference>
<dbReference type="GO" id="GO:0000155">
    <property type="term" value="F:phosphorelay sensor kinase activity"/>
    <property type="evidence" value="ECO:0007669"/>
    <property type="project" value="InterPro"/>
</dbReference>
<comment type="subcellular location">
    <subcellularLocation>
        <location evidence="2">Cell membrane</location>
    </subcellularLocation>
</comment>
<dbReference type="PRINTS" id="PR00344">
    <property type="entry name" value="BCTRLSENSOR"/>
</dbReference>
<dbReference type="SUPFAM" id="SSF55874">
    <property type="entry name" value="ATPase domain of HSP90 chaperone/DNA topoisomerase II/histidine kinase"/>
    <property type="match status" value="1"/>
</dbReference>
<keyword evidence="9" id="KW-0472">Membrane</keyword>
<keyword evidence="9" id="KW-0812">Transmembrane</keyword>
<dbReference type="SUPFAM" id="SSF55785">
    <property type="entry name" value="PYP-like sensor domain (PAS domain)"/>
    <property type="match status" value="1"/>
</dbReference>
<dbReference type="InterPro" id="IPR004358">
    <property type="entry name" value="Sig_transdc_His_kin-like_C"/>
</dbReference>
<dbReference type="CDD" id="cd00075">
    <property type="entry name" value="HATPase"/>
    <property type="match status" value="1"/>
</dbReference>
<evidence type="ECO:0000256" key="5">
    <source>
        <dbReference type="ARBA" id="ARBA00022679"/>
    </source>
</evidence>
<dbReference type="EC" id="2.7.13.3" evidence="3"/>
<keyword evidence="9" id="KW-1133">Transmembrane helix</keyword>
<evidence type="ECO:0000256" key="4">
    <source>
        <dbReference type="ARBA" id="ARBA00022553"/>
    </source>
</evidence>
<feature type="transmembrane region" description="Helical" evidence="9">
    <location>
        <begin position="51"/>
        <end position="73"/>
    </location>
</feature>
<protein>
    <recommendedName>
        <fullName evidence="3">histidine kinase</fullName>
        <ecNumber evidence="3">2.7.13.3</ecNumber>
    </recommendedName>
</protein>
<feature type="transmembrane region" description="Helical" evidence="9">
    <location>
        <begin position="156"/>
        <end position="175"/>
    </location>
</feature>
<feature type="transmembrane region" description="Helical" evidence="9">
    <location>
        <begin position="21"/>
        <end position="45"/>
    </location>
</feature>
<comment type="catalytic activity">
    <reaction evidence="1">
        <text>ATP + protein L-histidine = ADP + protein N-phospho-L-histidine.</text>
        <dbReference type="EC" id="2.7.13.3"/>
    </reaction>
</comment>
<evidence type="ECO:0000256" key="3">
    <source>
        <dbReference type="ARBA" id="ARBA00012438"/>
    </source>
</evidence>
<dbReference type="InterPro" id="IPR003594">
    <property type="entry name" value="HATPase_dom"/>
</dbReference>
<dbReference type="InterPro" id="IPR036890">
    <property type="entry name" value="HATPase_C_sf"/>
</dbReference>
<dbReference type="Pfam" id="PF02518">
    <property type="entry name" value="HATPase_c"/>
    <property type="match status" value="1"/>
</dbReference>
<evidence type="ECO:0000256" key="7">
    <source>
        <dbReference type="ARBA" id="ARBA00023012"/>
    </source>
</evidence>
<keyword evidence="8" id="KW-0175">Coiled coil</keyword>
<feature type="transmembrane region" description="Helical" evidence="9">
    <location>
        <begin position="126"/>
        <end position="144"/>
    </location>
</feature>
<dbReference type="SMART" id="SM00388">
    <property type="entry name" value="HisKA"/>
    <property type="match status" value="1"/>
</dbReference>
<dbReference type="InterPro" id="IPR035965">
    <property type="entry name" value="PAS-like_dom_sf"/>
</dbReference>
<evidence type="ECO:0000256" key="6">
    <source>
        <dbReference type="ARBA" id="ARBA00022777"/>
    </source>
</evidence>
<evidence type="ECO:0000313" key="11">
    <source>
        <dbReference type="EMBL" id="RKO25557.1"/>
    </source>
</evidence>
<comment type="caution">
    <text evidence="11">The sequence shown here is derived from an EMBL/GenBank/DDBJ whole genome shotgun (WGS) entry which is preliminary data.</text>
</comment>
<dbReference type="CDD" id="cd00082">
    <property type="entry name" value="HisKA"/>
    <property type="match status" value="1"/>
</dbReference>
<dbReference type="AlphaFoldDB" id="A0A3B0G551"/>
<organism evidence="11 12">
    <name type="scientific">Pseudarthrobacter phenanthrenivorans</name>
    <name type="common">Arthrobacter phenanthrenivorans</name>
    <dbReference type="NCBI Taxonomy" id="361575"/>
    <lineage>
        <taxon>Bacteria</taxon>
        <taxon>Bacillati</taxon>
        <taxon>Actinomycetota</taxon>
        <taxon>Actinomycetes</taxon>
        <taxon>Micrococcales</taxon>
        <taxon>Micrococcaceae</taxon>
        <taxon>Pseudarthrobacter</taxon>
    </lineage>
</organism>
<keyword evidence="5" id="KW-0808">Transferase</keyword>
<evidence type="ECO:0000256" key="8">
    <source>
        <dbReference type="SAM" id="Coils"/>
    </source>
</evidence>
<evidence type="ECO:0000313" key="12">
    <source>
        <dbReference type="Proteomes" id="UP000273159"/>
    </source>
</evidence>
<dbReference type="InterPro" id="IPR036097">
    <property type="entry name" value="HisK_dim/P_sf"/>
</dbReference>
<evidence type="ECO:0000256" key="2">
    <source>
        <dbReference type="ARBA" id="ARBA00004236"/>
    </source>
</evidence>
<dbReference type="EMBL" id="RBNH01000004">
    <property type="protein sequence ID" value="RKO25557.1"/>
    <property type="molecule type" value="Genomic_DNA"/>
</dbReference>
<dbReference type="SUPFAM" id="SSF47384">
    <property type="entry name" value="Homodimeric domain of signal transducing histidine kinase"/>
    <property type="match status" value="1"/>
</dbReference>